<evidence type="ECO:0000313" key="1">
    <source>
        <dbReference type="EMBL" id="AEW05730.1"/>
    </source>
</evidence>
<reference evidence="1 2" key="2">
    <citation type="journal article" date="2012" name="Stand. Genomic Sci.">
        <title>Complete genome sequence of the moderately thermophilic mineral-sulfide-oxidizing firmicute Sulfobacillus acidophilus type strain (NAL(T)).</title>
        <authorList>
            <person name="Anderson I."/>
            <person name="Chertkov O."/>
            <person name="Chen A."/>
            <person name="Saunders E."/>
            <person name="Lapidus A."/>
            <person name="Nolan M."/>
            <person name="Lucas S."/>
            <person name="Hammon N."/>
            <person name="Deshpande S."/>
            <person name="Cheng J.F."/>
            <person name="Han C."/>
            <person name="Tapia R."/>
            <person name="Goodwin L.A."/>
            <person name="Pitluck S."/>
            <person name="Liolios K."/>
            <person name="Pagani I."/>
            <person name="Ivanova N."/>
            <person name="Mikhailova N."/>
            <person name="Pati A."/>
            <person name="Palaniappan K."/>
            <person name="Land M."/>
            <person name="Pan C."/>
            <person name="Rohde M."/>
            <person name="Pukall R."/>
            <person name="Goker M."/>
            <person name="Detter J.C."/>
            <person name="Woyke T."/>
            <person name="Bristow J."/>
            <person name="Eisen J.A."/>
            <person name="Markowitz V."/>
            <person name="Hugenholtz P."/>
            <person name="Kyrpides N.C."/>
            <person name="Klenk H.P."/>
            <person name="Mavromatis K."/>
        </authorList>
    </citation>
    <scope>NUCLEOTIDE SEQUENCE [LARGE SCALE GENOMIC DNA]</scope>
    <source>
        <strain evidence="2">ATCC 700253 / DSM 10332 / NAL</strain>
    </source>
</reference>
<sequence length="34" mass="3640">MSNRNPKDPMLTAVSGILAALLLLSMGITFTHLI</sequence>
<dbReference type="Proteomes" id="UP000005439">
    <property type="component" value="Chromosome"/>
</dbReference>
<dbReference type="STRING" id="679936.Sulac_2257"/>
<organism evidence="1 2">
    <name type="scientific">Sulfobacillus acidophilus (strain ATCC 700253 / DSM 10332 / NAL)</name>
    <dbReference type="NCBI Taxonomy" id="679936"/>
    <lineage>
        <taxon>Bacteria</taxon>
        <taxon>Bacillati</taxon>
        <taxon>Bacillota</taxon>
        <taxon>Clostridia</taxon>
        <taxon>Eubacteriales</taxon>
        <taxon>Clostridiales Family XVII. Incertae Sedis</taxon>
        <taxon>Sulfobacillus</taxon>
    </lineage>
</organism>
<dbReference type="HOGENOM" id="CLU_3376461_0_0_9"/>
<gene>
    <name evidence="1" type="ordered locus">Sulac_2257</name>
</gene>
<accession>G8TU58</accession>
<evidence type="ECO:0000313" key="2">
    <source>
        <dbReference type="Proteomes" id="UP000005439"/>
    </source>
</evidence>
<dbReference type="EMBL" id="CP003179">
    <property type="protein sequence ID" value="AEW05730.1"/>
    <property type="molecule type" value="Genomic_DNA"/>
</dbReference>
<dbReference type="KEGG" id="sap:Sulac_2257"/>
<protein>
    <submittedName>
        <fullName evidence="1">Uncharacterized protein</fullName>
    </submittedName>
</protein>
<name>G8TU58_SULAD</name>
<reference evidence="2" key="1">
    <citation type="submission" date="2011-12" db="EMBL/GenBank/DDBJ databases">
        <title>The complete genome of chromosome of Sulfobacillus acidophilus DSM 10332.</title>
        <authorList>
            <person name="Lucas S."/>
            <person name="Han J."/>
            <person name="Lapidus A."/>
            <person name="Bruce D."/>
            <person name="Goodwin L."/>
            <person name="Pitluck S."/>
            <person name="Peters L."/>
            <person name="Kyrpides N."/>
            <person name="Mavromatis K."/>
            <person name="Ivanova N."/>
            <person name="Mikhailova N."/>
            <person name="Chertkov O."/>
            <person name="Saunders E."/>
            <person name="Detter J.C."/>
            <person name="Tapia R."/>
            <person name="Han C."/>
            <person name="Land M."/>
            <person name="Hauser L."/>
            <person name="Markowitz V."/>
            <person name="Cheng J.-F."/>
            <person name="Hugenholtz P."/>
            <person name="Woyke T."/>
            <person name="Wu D."/>
            <person name="Pukall R."/>
            <person name="Gehrich-Schroeter G."/>
            <person name="Schneider S."/>
            <person name="Klenk H.-P."/>
            <person name="Eisen J.A."/>
        </authorList>
    </citation>
    <scope>NUCLEOTIDE SEQUENCE [LARGE SCALE GENOMIC DNA]</scope>
    <source>
        <strain evidence="2">ATCC 700253 / DSM 10332 / NAL</strain>
    </source>
</reference>
<dbReference type="AlphaFoldDB" id="G8TU58"/>
<proteinExistence type="predicted"/>
<keyword evidence="2" id="KW-1185">Reference proteome</keyword>